<accession>A0A3L9Y327</accession>
<dbReference type="EMBL" id="RCNT01000006">
    <property type="protein sequence ID" value="RMA41708.1"/>
    <property type="molecule type" value="Genomic_DNA"/>
</dbReference>
<dbReference type="RefSeq" id="WP_121898422.1">
    <property type="nucleotide sequence ID" value="NZ_RCNT01000006.1"/>
</dbReference>
<dbReference type="GO" id="GO:0016020">
    <property type="term" value="C:membrane"/>
    <property type="evidence" value="ECO:0007669"/>
    <property type="project" value="UniProtKB-SubCell"/>
</dbReference>
<comment type="subcellular location">
    <subcellularLocation>
        <location evidence="1">Membrane</location>
        <topology evidence="1">Single-pass membrane protein</topology>
    </subcellularLocation>
</comment>
<evidence type="ECO:0000313" key="4">
    <source>
        <dbReference type="EMBL" id="RMA41708.1"/>
    </source>
</evidence>
<dbReference type="PANTHER" id="PTHR21461:SF69">
    <property type="entry name" value="GLYCOSYLTRANSFERASE FAMILY 92 PROTEIN"/>
    <property type="match status" value="1"/>
</dbReference>
<dbReference type="GO" id="GO:0016757">
    <property type="term" value="F:glycosyltransferase activity"/>
    <property type="evidence" value="ECO:0007669"/>
    <property type="project" value="TreeGrafter"/>
</dbReference>
<keyword evidence="5" id="KW-1185">Reference proteome</keyword>
<dbReference type="AlphaFoldDB" id="A0A3L9Y327"/>
<dbReference type="PANTHER" id="PTHR21461">
    <property type="entry name" value="GLYCOSYLTRANSFERASE FAMILY 92 PROTEIN"/>
    <property type="match status" value="1"/>
</dbReference>
<dbReference type="Proteomes" id="UP000281343">
    <property type="component" value="Unassembled WGS sequence"/>
</dbReference>
<proteinExistence type="predicted"/>
<reference evidence="4 5" key="1">
    <citation type="submission" date="2018-10" db="EMBL/GenBank/DDBJ databases">
        <authorList>
            <person name="Jung H.S."/>
            <person name="Jeon C.O."/>
        </authorList>
    </citation>
    <scope>NUCLEOTIDE SEQUENCE [LARGE SCALE GENOMIC DNA]</scope>
    <source>
        <strain evidence="4 5">MA-7-27</strain>
    </source>
</reference>
<sequence>MTGHRRTILTMMKDEAADLLEWVAYHRLIGFEGICVYTNDCTDGTDQMLDRMQQMGLVRHFRNVVPDGKKPQPHALTLGQKNPEIRDSDWLLVMDADEFLVIKTGAGHLDDLIAACPPDTQAIAATWRIMGSNGLVDWNPGLVTASYTRSAPDGFRKGWGVKTLFRPFPHLKLGIHRPTVQQARKDPARMQALLDQVWINGSGRPLPPSFKRAAWRSSAASVGRELVEIHHYAVKSAESFLLRGMRGNVNNKVGKYDATYFAIFDRNEEPCDRLLQHRSAIEGEISAWLEDETLRTLYRTGLAIHAERIARLRGTPDFQARIAVLKRAGAVPYDQLDDILYVQPLPPQSKALVRKMQASGQDDRTIARQIANSLRALNERRDAEEAAEMAQMARDGSG</sequence>
<comment type="caution">
    <text evidence="4">The sequence shown here is derived from an EMBL/GenBank/DDBJ whole genome shotgun (WGS) entry which is preliminary data.</text>
</comment>
<organism evidence="4 5">
    <name type="scientific">Rhodophyticola porphyridii</name>
    <dbReference type="NCBI Taxonomy" id="1852017"/>
    <lineage>
        <taxon>Bacteria</taxon>
        <taxon>Pseudomonadati</taxon>
        <taxon>Pseudomonadota</taxon>
        <taxon>Alphaproteobacteria</taxon>
        <taxon>Rhodobacterales</taxon>
        <taxon>Roseobacteraceae</taxon>
        <taxon>Rhodophyticola</taxon>
    </lineage>
</organism>
<evidence type="ECO:0000313" key="5">
    <source>
        <dbReference type="Proteomes" id="UP000281343"/>
    </source>
</evidence>
<dbReference type="SUPFAM" id="SSF53448">
    <property type="entry name" value="Nucleotide-diphospho-sugar transferases"/>
    <property type="match status" value="1"/>
</dbReference>
<keyword evidence="2" id="KW-0812">Transmembrane</keyword>
<name>A0A3L9Y327_9RHOB</name>
<keyword evidence="3" id="KW-0472">Membrane</keyword>
<dbReference type="Pfam" id="PF13704">
    <property type="entry name" value="Glyco_tranf_2_4"/>
    <property type="match status" value="1"/>
</dbReference>
<protein>
    <submittedName>
        <fullName evidence="4">Glycosyltransferase family 2 protein</fullName>
    </submittedName>
</protein>
<keyword evidence="4" id="KW-0808">Transferase</keyword>
<evidence type="ECO:0000256" key="1">
    <source>
        <dbReference type="ARBA" id="ARBA00004167"/>
    </source>
</evidence>
<evidence type="ECO:0000256" key="2">
    <source>
        <dbReference type="ARBA" id="ARBA00022692"/>
    </source>
</evidence>
<evidence type="ECO:0000256" key="3">
    <source>
        <dbReference type="ARBA" id="ARBA00022989"/>
    </source>
</evidence>
<gene>
    <name evidence="4" type="ORF">D9R08_12635</name>
</gene>
<dbReference type="InterPro" id="IPR029044">
    <property type="entry name" value="Nucleotide-diphossugar_trans"/>
</dbReference>
<dbReference type="OrthoDB" id="4964299at2"/>
<keyword evidence="3" id="KW-1133">Transmembrane helix</keyword>
<dbReference type="GO" id="GO:0005737">
    <property type="term" value="C:cytoplasm"/>
    <property type="evidence" value="ECO:0007669"/>
    <property type="project" value="TreeGrafter"/>
</dbReference>